<keyword evidence="5" id="KW-0092">Biotin</keyword>
<proteinExistence type="inferred from homology"/>
<name>A0AAD9UK53_RIDPI</name>
<reference evidence="7" key="1">
    <citation type="journal article" date="2023" name="Mol. Biol. Evol.">
        <title>Third-Generation Sequencing Reveals the Adaptive Role of the Epigenome in Three Deep-Sea Polychaetes.</title>
        <authorList>
            <person name="Perez M."/>
            <person name="Aroh O."/>
            <person name="Sun Y."/>
            <person name="Lan Y."/>
            <person name="Juniper S.K."/>
            <person name="Young C.R."/>
            <person name="Angers B."/>
            <person name="Qian P.Y."/>
        </authorList>
    </citation>
    <scope>NUCLEOTIDE SEQUENCE</scope>
    <source>
        <strain evidence="7">R07B-5</strain>
    </source>
</reference>
<dbReference type="EMBL" id="JAODUO010000036">
    <property type="protein sequence ID" value="KAK2192235.1"/>
    <property type="molecule type" value="Genomic_DNA"/>
</dbReference>
<evidence type="ECO:0000256" key="2">
    <source>
        <dbReference type="ARBA" id="ARBA00006297"/>
    </source>
</evidence>
<accession>A0AAD9UK53</accession>
<evidence type="ECO:0000256" key="6">
    <source>
        <dbReference type="SAM" id="SignalP"/>
    </source>
</evidence>
<dbReference type="InterPro" id="IPR051764">
    <property type="entry name" value="Avidin/Streptavidin-rel"/>
</dbReference>
<dbReference type="InterPro" id="IPR036896">
    <property type="entry name" value="Avidin-like_sf"/>
</dbReference>
<organism evidence="7 8">
    <name type="scientific">Ridgeia piscesae</name>
    <name type="common">Tubeworm</name>
    <dbReference type="NCBI Taxonomy" id="27915"/>
    <lineage>
        <taxon>Eukaryota</taxon>
        <taxon>Metazoa</taxon>
        <taxon>Spiralia</taxon>
        <taxon>Lophotrochozoa</taxon>
        <taxon>Annelida</taxon>
        <taxon>Polychaeta</taxon>
        <taxon>Sedentaria</taxon>
        <taxon>Canalipalpata</taxon>
        <taxon>Sabellida</taxon>
        <taxon>Siboglinidae</taxon>
        <taxon>Ridgeia</taxon>
    </lineage>
</organism>
<comment type="subcellular location">
    <subcellularLocation>
        <location evidence="1">Secreted</location>
    </subcellularLocation>
</comment>
<dbReference type="SUPFAM" id="SSF50876">
    <property type="entry name" value="Avidin/streptavidin"/>
    <property type="match status" value="2"/>
</dbReference>
<dbReference type="PROSITE" id="PS51326">
    <property type="entry name" value="AVIDIN_2"/>
    <property type="match status" value="2"/>
</dbReference>
<dbReference type="PANTHER" id="PTHR34399">
    <property type="entry name" value="AVIDIN-RELATED"/>
    <property type="match status" value="1"/>
</dbReference>
<keyword evidence="8" id="KW-1185">Reference proteome</keyword>
<dbReference type="Proteomes" id="UP001209878">
    <property type="component" value="Unassembled WGS sequence"/>
</dbReference>
<dbReference type="InterPro" id="IPR005469">
    <property type="entry name" value="Avidin"/>
</dbReference>
<evidence type="ECO:0000256" key="5">
    <source>
        <dbReference type="ARBA" id="ARBA00023267"/>
    </source>
</evidence>
<dbReference type="Pfam" id="PF01382">
    <property type="entry name" value="Avidin"/>
    <property type="match status" value="2"/>
</dbReference>
<dbReference type="PRINTS" id="PR00709">
    <property type="entry name" value="AVIDIN"/>
</dbReference>
<dbReference type="GO" id="GO:0009374">
    <property type="term" value="F:biotin binding"/>
    <property type="evidence" value="ECO:0007669"/>
    <property type="project" value="InterPro"/>
</dbReference>
<keyword evidence="3" id="KW-0964">Secreted</keyword>
<dbReference type="InterPro" id="IPR005468">
    <property type="entry name" value="Avidin/str"/>
</dbReference>
<dbReference type="Gene3D" id="2.40.128.30">
    <property type="entry name" value="Avidin-like"/>
    <property type="match status" value="2"/>
</dbReference>
<evidence type="ECO:0000256" key="1">
    <source>
        <dbReference type="ARBA" id="ARBA00004613"/>
    </source>
</evidence>
<keyword evidence="4 6" id="KW-0732">Signal</keyword>
<dbReference type="GO" id="GO:0005576">
    <property type="term" value="C:extracellular region"/>
    <property type="evidence" value="ECO:0007669"/>
    <property type="project" value="UniProtKB-SubCell"/>
</dbReference>
<evidence type="ECO:0000256" key="4">
    <source>
        <dbReference type="ARBA" id="ARBA00022729"/>
    </source>
</evidence>
<comment type="caution">
    <text evidence="7">The sequence shown here is derived from an EMBL/GenBank/DDBJ whole genome shotgun (WGS) entry which is preliminary data.</text>
</comment>
<protein>
    <submittedName>
        <fullName evidence="7">Uncharacterized protein</fullName>
    </submittedName>
</protein>
<feature type="signal peptide" evidence="6">
    <location>
        <begin position="1"/>
        <end position="26"/>
    </location>
</feature>
<sequence>MQFHRISVTSACLLLVALDICLGTQCEDLGGRWYNQLGSVLVLHHSQDGELTGTYETQVEQKHGSAGNAHSHIVVGAAPYNKPASVFGFAVMFNSGGSTCAWTGQCHICNGEETLMTSWLLRSRVTTCIDKWKSTLIGQDTFTRGRPDNSPTYNVRIVPQMKRDTSQVLKNAHRITKRDASGGPPIDGCNIHGYWYNYLGSQVILHRNEDNSVRGKYHTVVEKAEGASGSRGHSAVYGITNWDQVNSTLAMFVVWNEGESITGWVGQCHMCNKTEVLETTWLLRSKVKTCNENWMSTHHGENSFLRDEHTKGPGRQFVVEIAGRVGEVLVNGARITVSLHSVLVVTTTVMTVFCHSLW</sequence>
<dbReference type="AlphaFoldDB" id="A0AAD9UK53"/>
<evidence type="ECO:0000313" key="8">
    <source>
        <dbReference type="Proteomes" id="UP001209878"/>
    </source>
</evidence>
<evidence type="ECO:0000313" key="7">
    <source>
        <dbReference type="EMBL" id="KAK2192235.1"/>
    </source>
</evidence>
<evidence type="ECO:0000256" key="3">
    <source>
        <dbReference type="ARBA" id="ARBA00022525"/>
    </source>
</evidence>
<gene>
    <name evidence="7" type="ORF">NP493_36g03003</name>
</gene>
<comment type="similarity">
    <text evidence="2">Belongs to the avidin/streptavidin family.</text>
</comment>
<feature type="chain" id="PRO_5042251633" evidence="6">
    <location>
        <begin position="27"/>
        <end position="358"/>
    </location>
</feature>
<dbReference type="PANTHER" id="PTHR34399:SF6">
    <property type="entry name" value="AVIDIN-LIKE"/>
    <property type="match status" value="1"/>
</dbReference>